<organism evidence="6">
    <name type="scientific">Enterobius vermicularis</name>
    <name type="common">Human pinworm</name>
    <dbReference type="NCBI Taxonomy" id="51028"/>
    <lineage>
        <taxon>Eukaryota</taxon>
        <taxon>Metazoa</taxon>
        <taxon>Ecdysozoa</taxon>
        <taxon>Nematoda</taxon>
        <taxon>Chromadorea</taxon>
        <taxon>Rhabditida</taxon>
        <taxon>Spirurina</taxon>
        <taxon>Oxyuridomorpha</taxon>
        <taxon>Oxyuroidea</taxon>
        <taxon>Oxyuridae</taxon>
        <taxon>Enterobius</taxon>
    </lineage>
</organism>
<reference evidence="6" key="1">
    <citation type="submission" date="2017-02" db="UniProtKB">
        <authorList>
            <consortium name="WormBaseParasite"/>
        </authorList>
    </citation>
    <scope>IDENTIFICATION</scope>
</reference>
<dbReference type="InterPro" id="IPR036770">
    <property type="entry name" value="Ankyrin_rpt-contain_sf"/>
</dbReference>
<reference evidence="4 5" key="2">
    <citation type="submission" date="2018-10" db="EMBL/GenBank/DDBJ databases">
        <authorList>
            <consortium name="Pathogen Informatics"/>
        </authorList>
    </citation>
    <scope>NUCLEOTIDE SEQUENCE [LARGE SCALE GENOMIC DNA]</scope>
</reference>
<keyword evidence="2 3" id="KW-0040">ANK repeat</keyword>
<feature type="repeat" description="ANK" evidence="3">
    <location>
        <begin position="78"/>
        <end position="110"/>
    </location>
</feature>
<keyword evidence="1" id="KW-0677">Repeat</keyword>
<dbReference type="Gene3D" id="1.25.40.20">
    <property type="entry name" value="Ankyrin repeat-containing domain"/>
    <property type="match status" value="1"/>
</dbReference>
<protein>
    <submittedName>
        <fullName evidence="6">ANK_REP_REGION domain-containing protein</fullName>
    </submittedName>
</protein>
<dbReference type="PROSITE" id="PS50088">
    <property type="entry name" value="ANK_REPEAT"/>
    <property type="match status" value="1"/>
</dbReference>
<evidence type="ECO:0000313" key="5">
    <source>
        <dbReference type="Proteomes" id="UP000274131"/>
    </source>
</evidence>
<evidence type="ECO:0000256" key="2">
    <source>
        <dbReference type="ARBA" id="ARBA00023043"/>
    </source>
</evidence>
<dbReference type="SUPFAM" id="SSF48403">
    <property type="entry name" value="Ankyrin repeat"/>
    <property type="match status" value="1"/>
</dbReference>
<evidence type="ECO:0000256" key="1">
    <source>
        <dbReference type="ARBA" id="ARBA00022737"/>
    </source>
</evidence>
<dbReference type="AlphaFoldDB" id="A0A0N4UTN0"/>
<gene>
    <name evidence="4" type="ORF">EVEC_LOCUS445</name>
</gene>
<keyword evidence="5" id="KW-1185">Reference proteome</keyword>
<evidence type="ECO:0000313" key="6">
    <source>
        <dbReference type="WBParaSite" id="EVEC_0000066901-mRNA-1"/>
    </source>
</evidence>
<dbReference type="PANTHER" id="PTHR24161">
    <property type="entry name" value="ANK_REP_REGION DOMAIN-CONTAINING PROTEIN-RELATED"/>
    <property type="match status" value="1"/>
</dbReference>
<dbReference type="EMBL" id="UXUI01000691">
    <property type="protein sequence ID" value="VDD85302.1"/>
    <property type="molecule type" value="Genomic_DNA"/>
</dbReference>
<accession>A0A0N4UTN0</accession>
<evidence type="ECO:0000256" key="3">
    <source>
        <dbReference type="PROSITE-ProRule" id="PRU00023"/>
    </source>
</evidence>
<proteinExistence type="predicted"/>
<evidence type="ECO:0000313" key="4">
    <source>
        <dbReference type="EMBL" id="VDD85302.1"/>
    </source>
</evidence>
<dbReference type="Proteomes" id="UP000274131">
    <property type="component" value="Unassembled WGS sequence"/>
</dbReference>
<dbReference type="Pfam" id="PF00023">
    <property type="entry name" value="Ank"/>
    <property type="match status" value="1"/>
</dbReference>
<dbReference type="WBParaSite" id="EVEC_0000066901-mRNA-1">
    <property type="protein sequence ID" value="EVEC_0000066901-mRNA-1"/>
    <property type="gene ID" value="EVEC_0000066901"/>
</dbReference>
<dbReference type="PANTHER" id="PTHR24161:SF117">
    <property type="entry name" value="ZU5 DOMAIN-CONTAINING PROTEIN"/>
    <property type="match status" value="1"/>
</dbReference>
<dbReference type="SMART" id="SM00248">
    <property type="entry name" value="ANK"/>
    <property type="match status" value="1"/>
</dbReference>
<dbReference type="InterPro" id="IPR002110">
    <property type="entry name" value="Ankyrin_rpt"/>
</dbReference>
<name>A0A0N4UTN0_ENTVE</name>
<sequence>MKGHVLKHQRPFPFNKAFEDEIVSLCFRRGQYVDAQDTPLCTPPQNGRLSFSKQLLENGAHGRSSKAENSRQTLQASITVTPLYIAAQNGYVEVVKHLVAVGADVNARDTEKVLKRLCFFFLVHCIGQPRRVTWRSENACWKWAPMQMQGEEVDATRDLKNL</sequence>
<dbReference type="PROSITE" id="PS50297">
    <property type="entry name" value="ANK_REP_REGION"/>
    <property type="match status" value="1"/>
</dbReference>